<gene>
    <name evidence="1" type="ORF">CDAR_544791</name>
</gene>
<accession>A0AAV4T1M4</accession>
<keyword evidence="2" id="KW-1185">Reference proteome</keyword>
<reference evidence="1 2" key="1">
    <citation type="submission" date="2021-06" db="EMBL/GenBank/DDBJ databases">
        <title>Caerostris darwini draft genome.</title>
        <authorList>
            <person name="Kono N."/>
            <person name="Arakawa K."/>
        </authorList>
    </citation>
    <scope>NUCLEOTIDE SEQUENCE [LARGE SCALE GENOMIC DNA]</scope>
</reference>
<sequence length="80" mass="9582">MFRRTKSTLLEWIIVWQLDDSTVKKNGTTFLEEKPHFCNEQLSAVVLQHIKKNGTSFLQVFFLMNWIDILQREYLFNSSK</sequence>
<proteinExistence type="predicted"/>
<comment type="caution">
    <text evidence="1">The sequence shown here is derived from an EMBL/GenBank/DDBJ whole genome shotgun (WGS) entry which is preliminary data.</text>
</comment>
<organism evidence="1 2">
    <name type="scientific">Caerostris darwini</name>
    <dbReference type="NCBI Taxonomy" id="1538125"/>
    <lineage>
        <taxon>Eukaryota</taxon>
        <taxon>Metazoa</taxon>
        <taxon>Ecdysozoa</taxon>
        <taxon>Arthropoda</taxon>
        <taxon>Chelicerata</taxon>
        <taxon>Arachnida</taxon>
        <taxon>Araneae</taxon>
        <taxon>Araneomorphae</taxon>
        <taxon>Entelegynae</taxon>
        <taxon>Araneoidea</taxon>
        <taxon>Araneidae</taxon>
        <taxon>Caerostris</taxon>
    </lineage>
</organism>
<protein>
    <submittedName>
        <fullName evidence="1">Uncharacterized protein</fullName>
    </submittedName>
</protein>
<dbReference type="EMBL" id="BPLQ01008964">
    <property type="protein sequence ID" value="GIY40613.1"/>
    <property type="molecule type" value="Genomic_DNA"/>
</dbReference>
<evidence type="ECO:0000313" key="2">
    <source>
        <dbReference type="Proteomes" id="UP001054837"/>
    </source>
</evidence>
<dbReference type="AlphaFoldDB" id="A0AAV4T1M4"/>
<dbReference type="Proteomes" id="UP001054837">
    <property type="component" value="Unassembled WGS sequence"/>
</dbReference>
<name>A0AAV4T1M4_9ARAC</name>
<evidence type="ECO:0000313" key="1">
    <source>
        <dbReference type="EMBL" id="GIY40613.1"/>
    </source>
</evidence>